<dbReference type="Gene3D" id="1.10.3480.10">
    <property type="entry name" value="TorD-like"/>
    <property type="match status" value="1"/>
</dbReference>
<dbReference type="InterPro" id="IPR050289">
    <property type="entry name" value="TorD/DmsD_chaperones"/>
</dbReference>
<proteinExistence type="predicted"/>
<accession>A0A7X2D5Z9</accession>
<dbReference type="InterPro" id="IPR036411">
    <property type="entry name" value="TorD-like_sf"/>
</dbReference>
<evidence type="ECO:0008006" key="5">
    <source>
        <dbReference type="Google" id="ProtNLM"/>
    </source>
</evidence>
<gene>
    <name evidence="3" type="ORF">GHC57_16905</name>
</gene>
<reference evidence="3 4" key="1">
    <citation type="submission" date="2019-10" db="EMBL/GenBank/DDBJ databases">
        <title>Draft whole-genome sequence of the purple nonsulfur photosynthetic bacterium Roseospira navarrensis DSM 15114.</title>
        <authorList>
            <person name="Kyndt J.A."/>
            <person name="Meyer T.E."/>
        </authorList>
    </citation>
    <scope>NUCLEOTIDE SEQUENCE [LARGE SCALE GENOMIC DNA]</scope>
    <source>
        <strain evidence="3 4">DSM 15114</strain>
    </source>
</reference>
<dbReference type="Proteomes" id="UP000434582">
    <property type="component" value="Unassembled WGS sequence"/>
</dbReference>
<name>A0A7X2D5Z9_9PROT</name>
<sequence>MRRRVRFPSPPPSRSIGDPMDTSLLAPAPLLPAADRAVLLDWLAGLLAREPAPETVALLAGPEGETALAGLADVPGLGAEAVALRAAARAVRQAHDTDGSAARTLAGRFGTLFLGAGGRGLRAHPHASVYRDGGRTHGPSQERAAAFLAAHDLGVAETMPEPADHVAVMLAALAALAAREAEAADPDEAMAVAGAQRAFATDELMPWLPTFREAVEAGDPSGFYAALARMAERAVAGLASP</sequence>
<dbReference type="SUPFAM" id="SSF89155">
    <property type="entry name" value="TorD-like"/>
    <property type="match status" value="1"/>
</dbReference>
<feature type="region of interest" description="Disordered" evidence="2">
    <location>
        <begin position="1"/>
        <end position="21"/>
    </location>
</feature>
<evidence type="ECO:0000256" key="1">
    <source>
        <dbReference type="ARBA" id="ARBA00023186"/>
    </source>
</evidence>
<protein>
    <recommendedName>
        <fullName evidence="5">Molecular chaperone TorD</fullName>
    </recommendedName>
</protein>
<dbReference type="PANTHER" id="PTHR34227:SF1">
    <property type="entry name" value="DIMETHYL SULFOXIDE REDUCTASE CHAPERONE-RELATED"/>
    <property type="match status" value="1"/>
</dbReference>
<dbReference type="InterPro" id="IPR020945">
    <property type="entry name" value="DMSO/NO3_reduct_chaperone"/>
</dbReference>
<dbReference type="PANTHER" id="PTHR34227">
    <property type="entry name" value="CHAPERONE PROTEIN YCDY"/>
    <property type="match status" value="1"/>
</dbReference>
<evidence type="ECO:0000313" key="4">
    <source>
        <dbReference type="Proteomes" id="UP000434582"/>
    </source>
</evidence>
<evidence type="ECO:0000256" key="2">
    <source>
        <dbReference type="SAM" id="MobiDB-lite"/>
    </source>
</evidence>
<comment type="caution">
    <text evidence="3">The sequence shown here is derived from an EMBL/GenBank/DDBJ whole genome shotgun (WGS) entry which is preliminary data.</text>
</comment>
<dbReference type="EMBL" id="WIVE01000077">
    <property type="protein sequence ID" value="MQX38197.1"/>
    <property type="molecule type" value="Genomic_DNA"/>
</dbReference>
<keyword evidence="4" id="KW-1185">Reference proteome</keyword>
<dbReference type="Pfam" id="PF02613">
    <property type="entry name" value="Nitrate_red_del"/>
    <property type="match status" value="1"/>
</dbReference>
<evidence type="ECO:0000313" key="3">
    <source>
        <dbReference type="EMBL" id="MQX38197.1"/>
    </source>
</evidence>
<keyword evidence="1" id="KW-0143">Chaperone</keyword>
<organism evidence="3 4">
    <name type="scientific">Roseospira navarrensis</name>
    <dbReference type="NCBI Taxonomy" id="140058"/>
    <lineage>
        <taxon>Bacteria</taxon>
        <taxon>Pseudomonadati</taxon>
        <taxon>Pseudomonadota</taxon>
        <taxon>Alphaproteobacteria</taxon>
        <taxon>Rhodospirillales</taxon>
        <taxon>Rhodospirillaceae</taxon>
        <taxon>Roseospira</taxon>
    </lineage>
</organism>
<dbReference type="AlphaFoldDB" id="A0A7X2D5Z9"/>